<dbReference type="EMBL" id="BIXY01000047">
    <property type="protein sequence ID" value="GCF09621.1"/>
    <property type="molecule type" value="Genomic_DNA"/>
</dbReference>
<name>A0A5A5TDK4_9CHLR</name>
<dbReference type="Pfam" id="PF00126">
    <property type="entry name" value="HTH_1"/>
    <property type="match status" value="1"/>
</dbReference>
<dbReference type="InterPro" id="IPR036390">
    <property type="entry name" value="WH_DNA-bd_sf"/>
</dbReference>
<dbReference type="GO" id="GO:0000976">
    <property type="term" value="F:transcription cis-regulatory region binding"/>
    <property type="evidence" value="ECO:0007669"/>
    <property type="project" value="TreeGrafter"/>
</dbReference>
<dbReference type="InterPro" id="IPR000847">
    <property type="entry name" value="LysR_HTH_N"/>
</dbReference>
<dbReference type="Gene3D" id="3.40.190.290">
    <property type="match status" value="1"/>
</dbReference>
<sequence>MVASIVGVTYNRVQRTKPMLIIACFDGRMSMELRHLTTFRTLATTLNFTQTAALLGYVQSSVSAQIQELEAELGVLLFDRLNKRVILTDEGQRLLVYAEKLLSLAEEAHAALSARSEPTGAVTLSAPETLCTYRLPPVLHQFRAAFPHIQVHFRPLPVPELRRSVLEGRVDVAFLLEEPLRATGLVVEPLLREPLLVVAPPEHPLAQRPLVTPADLEGEPVLLTEVGCSYRNLFKRALAAAGVYPTTNLELNSVEAIKQCVMLGMGITVLPEVAVQMEVTQGRLVALPWSEAGFEVVTQLIWHREKWQSPALKAFLSLVRERLRDPSFQENKGEVQ</sequence>
<dbReference type="GO" id="GO:0003700">
    <property type="term" value="F:DNA-binding transcription factor activity"/>
    <property type="evidence" value="ECO:0007669"/>
    <property type="project" value="InterPro"/>
</dbReference>
<keyword evidence="4" id="KW-0804">Transcription</keyword>
<evidence type="ECO:0000313" key="6">
    <source>
        <dbReference type="EMBL" id="GCF09621.1"/>
    </source>
</evidence>
<dbReference type="Pfam" id="PF03466">
    <property type="entry name" value="LysR_substrate"/>
    <property type="match status" value="1"/>
</dbReference>
<evidence type="ECO:0000256" key="1">
    <source>
        <dbReference type="ARBA" id="ARBA00009437"/>
    </source>
</evidence>
<keyword evidence="3" id="KW-0238">DNA-binding</keyword>
<dbReference type="Proteomes" id="UP000322530">
    <property type="component" value="Unassembled WGS sequence"/>
</dbReference>
<evidence type="ECO:0000313" key="7">
    <source>
        <dbReference type="Proteomes" id="UP000322530"/>
    </source>
</evidence>
<dbReference type="RefSeq" id="WP_235932598.1">
    <property type="nucleotide sequence ID" value="NZ_BIXY01000047.1"/>
</dbReference>
<evidence type="ECO:0000259" key="5">
    <source>
        <dbReference type="PROSITE" id="PS50931"/>
    </source>
</evidence>
<accession>A0A5A5TDK4</accession>
<dbReference type="AlphaFoldDB" id="A0A5A5TDK4"/>
<protein>
    <submittedName>
        <fullName evidence="6">Putative HTH-type transcriptional regulator YwqM</fullName>
    </submittedName>
</protein>
<reference evidence="6 7" key="1">
    <citation type="submission" date="2019-01" db="EMBL/GenBank/DDBJ databases">
        <title>Draft genome sequence of Dictyobacter sp. Uno17.</title>
        <authorList>
            <person name="Wang C.M."/>
            <person name="Zheng Y."/>
            <person name="Sakai Y."/>
            <person name="Abe K."/>
            <person name="Yokota A."/>
            <person name="Yabe S."/>
        </authorList>
    </citation>
    <scope>NUCLEOTIDE SEQUENCE [LARGE SCALE GENOMIC DNA]</scope>
    <source>
        <strain evidence="6 7">Uno17</strain>
    </source>
</reference>
<comment type="similarity">
    <text evidence="1">Belongs to the LysR transcriptional regulatory family.</text>
</comment>
<dbReference type="SUPFAM" id="SSF46785">
    <property type="entry name" value="Winged helix' DNA-binding domain"/>
    <property type="match status" value="1"/>
</dbReference>
<gene>
    <name evidence="6" type="primary">ywqM</name>
    <name evidence="6" type="ORF">KDI_31850</name>
</gene>
<evidence type="ECO:0000256" key="4">
    <source>
        <dbReference type="ARBA" id="ARBA00023163"/>
    </source>
</evidence>
<dbReference type="InterPro" id="IPR005119">
    <property type="entry name" value="LysR_subst-bd"/>
</dbReference>
<proteinExistence type="inferred from homology"/>
<dbReference type="FunFam" id="1.10.10.10:FF:000001">
    <property type="entry name" value="LysR family transcriptional regulator"/>
    <property type="match status" value="1"/>
</dbReference>
<dbReference type="PROSITE" id="PS50931">
    <property type="entry name" value="HTH_LYSR"/>
    <property type="match status" value="1"/>
</dbReference>
<dbReference type="Gene3D" id="1.10.10.10">
    <property type="entry name" value="Winged helix-like DNA-binding domain superfamily/Winged helix DNA-binding domain"/>
    <property type="match status" value="1"/>
</dbReference>
<dbReference type="SUPFAM" id="SSF53850">
    <property type="entry name" value="Periplasmic binding protein-like II"/>
    <property type="match status" value="1"/>
</dbReference>
<comment type="caution">
    <text evidence="6">The sequence shown here is derived from an EMBL/GenBank/DDBJ whole genome shotgun (WGS) entry which is preliminary data.</text>
</comment>
<evidence type="ECO:0000256" key="2">
    <source>
        <dbReference type="ARBA" id="ARBA00023015"/>
    </source>
</evidence>
<keyword evidence="2" id="KW-0805">Transcription regulation</keyword>
<dbReference type="PRINTS" id="PR00039">
    <property type="entry name" value="HTHLYSR"/>
</dbReference>
<dbReference type="CDD" id="cd05466">
    <property type="entry name" value="PBP2_LTTR_substrate"/>
    <property type="match status" value="1"/>
</dbReference>
<feature type="domain" description="HTH lysR-type" evidence="5">
    <location>
        <begin position="31"/>
        <end position="88"/>
    </location>
</feature>
<organism evidence="6 7">
    <name type="scientific">Dictyobacter arantiisoli</name>
    <dbReference type="NCBI Taxonomy" id="2014874"/>
    <lineage>
        <taxon>Bacteria</taxon>
        <taxon>Bacillati</taxon>
        <taxon>Chloroflexota</taxon>
        <taxon>Ktedonobacteria</taxon>
        <taxon>Ktedonobacterales</taxon>
        <taxon>Dictyobacteraceae</taxon>
        <taxon>Dictyobacter</taxon>
    </lineage>
</organism>
<dbReference type="PANTHER" id="PTHR30126">
    <property type="entry name" value="HTH-TYPE TRANSCRIPTIONAL REGULATOR"/>
    <property type="match status" value="1"/>
</dbReference>
<keyword evidence="7" id="KW-1185">Reference proteome</keyword>
<dbReference type="PANTHER" id="PTHR30126:SF100">
    <property type="entry name" value="LYSR-FAMILY TRANSCRIPTIONAL REGULATOR"/>
    <property type="match status" value="1"/>
</dbReference>
<evidence type="ECO:0000256" key="3">
    <source>
        <dbReference type="ARBA" id="ARBA00023125"/>
    </source>
</evidence>
<dbReference type="InterPro" id="IPR036388">
    <property type="entry name" value="WH-like_DNA-bd_sf"/>
</dbReference>